<protein>
    <submittedName>
        <fullName evidence="1">Uncharacterized protein</fullName>
    </submittedName>
</protein>
<proteinExistence type="predicted"/>
<reference evidence="1" key="1">
    <citation type="journal article" date="2021" name="Proc. Natl. Acad. Sci. U.S.A.">
        <title>A Catalog of Tens of Thousands of Viruses from Human Metagenomes Reveals Hidden Associations with Chronic Diseases.</title>
        <authorList>
            <person name="Tisza M.J."/>
            <person name="Buck C.B."/>
        </authorList>
    </citation>
    <scope>NUCLEOTIDE SEQUENCE</scope>
    <source>
        <strain evidence="1">CtsK93</strain>
    </source>
</reference>
<accession>A0A8S5PKY3</accession>
<dbReference type="EMBL" id="BK015446">
    <property type="protein sequence ID" value="DAE07147.1"/>
    <property type="molecule type" value="Genomic_DNA"/>
</dbReference>
<organism evidence="1">
    <name type="scientific">Myoviridae sp. ctsK93</name>
    <dbReference type="NCBI Taxonomy" id="2825190"/>
    <lineage>
        <taxon>Viruses</taxon>
        <taxon>Duplodnaviria</taxon>
        <taxon>Heunggongvirae</taxon>
        <taxon>Uroviricota</taxon>
        <taxon>Caudoviricetes</taxon>
    </lineage>
</organism>
<sequence length="29" mass="3476">MHIIGKNQCFQNTKRVFKTYFKAECDVLI</sequence>
<name>A0A8S5PKY3_9CAUD</name>
<evidence type="ECO:0000313" key="1">
    <source>
        <dbReference type="EMBL" id="DAE07147.1"/>
    </source>
</evidence>